<dbReference type="EMBL" id="SDRB02011824">
    <property type="protein sequence ID" value="THF99922.1"/>
    <property type="molecule type" value="Genomic_DNA"/>
</dbReference>
<dbReference type="GO" id="GO:0016018">
    <property type="term" value="F:cyclosporin A binding"/>
    <property type="evidence" value="ECO:0007669"/>
    <property type="project" value="TreeGrafter"/>
</dbReference>
<proteinExistence type="inferred from homology"/>
<gene>
    <name evidence="8" type="ORF">TEA_002450</name>
</gene>
<evidence type="ECO:0000256" key="3">
    <source>
        <dbReference type="ARBA" id="ARBA00023110"/>
    </source>
</evidence>
<sequence>MATRTRSFSLALVWTLVLFATLALTQAKKSKEDLKEVTHKVYFDVEIAGKPAGRIVMGLFGKAVPKTAENFRALCTGTVVKSVWLPLRILGERCWKGGKPLHYKGSKFHRIIPSFMLQDGDFTLGDGRGGESIYGEKFADENFKLKHTGPGFLSMANAGPDTNGSQFFITTVTTSWLDGRHVVFGKVLSGMDVVYKIEAEGNQSGTPKSNVQIADSGELPL</sequence>
<dbReference type="PRINTS" id="PR00153">
    <property type="entry name" value="CSAPPISMRASE"/>
</dbReference>
<dbReference type="CDD" id="cd01926">
    <property type="entry name" value="cyclophilin_ABH_like"/>
    <property type="match status" value="1"/>
</dbReference>
<evidence type="ECO:0000313" key="8">
    <source>
        <dbReference type="EMBL" id="THF99922.1"/>
    </source>
</evidence>
<keyword evidence="5" id="KW-0732">Signal</keyword>
<dbReference type="EC" id="5.2.1.8" evidence="5"/>
<dbReference type="SUPFAM" id="SSF50891">
    <property type="entry name" value="Cyclophilin-like"/>
    <property type="match status" value="1"/>
</dbReference>
<feature type="chain" id="PRO_5021042635" description="Peptidyl-prolyl cis-trans isomerase" evidence="5">
    <location>
        <begin position="28"/>
        <end position="221"/>
    </location>
</feature>
<dbReference type="InterPro" id="IPR029000">
    <property type="entry name" value="Cyclophilin-like_dom_sf"/>
</dbReference>
<evidence type="ECO:0000256" key="5">
    <source>
        <dbReference type="RuleBase" id="RU363019"/>
    </source>
</evidence>
<dbReference type="InterPro" id="IPR024936">
    <property type="entry name" value="Cyclophilin-type_PPIase"/>
</dbReference>
<dbReference type="FunFam" id="2.40.100.10:FF:000002">
    <property type="entry name" value="Peptidyl-prolyl cis-trans isomerase"/>
    <property type="match status" value="1"/>
</dbReference>
<evidence type="ECO:0000313" key="9">
    <source>
        <dbReference type="Proteomes" id="UP000306102"/>
    </source>
</evidence>
<keyword evidence="9" id="KW-1185">Reference proteome</keyword>
<dbReference type="Proteomes" id="UP000306102">
    <property type="component" value="Unassembled WGS sequence"/>
</dbReference>
<comment type="caution">
    <text evidence="8">The sequence shown here is derived from an EMBL/GenBank/DDBJ whole genome shotgun (WGS) entry which is preliminary data.</text>
</comment>
<evidence type="ECO:0000259" key="7">
    <source>
        <dbReference type="PROSITE" id="PS50072"/>
    </source>
</evidence>
<name>A0A4S4DBH0_CAMSN</name>
<dbReference type="Pfam" id="PF00160">
    <property type="entry name" value="Pro_isomerase"/>
    <property type="match status" value="1"/>
</dbReference>
<dbReference type="Gene3D" id="2.40.100.10">
    <property type="entry name" value="Cyclophilin-like"/>
    <property type="match status" value="1"/>
</dbReference>
<organism evidence="8 9">
    <name type="scientific">Camellia sinensis var. sinensis</name>
    <name type="common">China tea</name>
    <dbReference type="NCBI Taxonomy" id="542762"/>
    <lineage>
        <taxon>Eukaryota</taxon>
        <taxon>Viridiplantae</taxon>
        <taxon>Streptophyta</taxon>
        <taxon>Embryophyta</taxon>
        <taxon>Tracheophyta</taxon>
        <taxon>Spermatophyta</taxon>
        <taxon>Magnoliopsida</taxon>
        <taxon>eudicotyledons</taxon>
        <taxon>Gunneridae</taxon>
        <taxon>Pentapetalae</taxon>
        <taxon>asterids</taxon>
        <taxon>Ericales</taxon>
        <taxon>Theaceae</taxon>
        <taxon>Camellia</taxon>
    </lineage>
</organism>
<evidence type="ECO:0000256" key="4">
    <source>
        <dbReference type="ARBA" id="ARBA00023235"/>
    </source>
</evidence>
<feature type="domain" description="PPIase cyclophilin-type" evidence="7">
    <location>
        <begin position="42"/>
        <end position="218"/>
    </location>
</feature>
<evidence type="ECO:0000256" key="1">
    <source>
        <dbReference type="ARBA" id="ARBA00000971"/>
    </source>
</evidence>
<reference evidence="8 9" key="1">
    <citation type="journal article" date="2018" name="Proc. Natl. Acad. Sci. U.S.A.">
        <title>Draft genome sequence of Camellia sinensis var. sinensis provides insights into the evolution of the tea genome and tea quality.</title>
        <authorList>
            <person name="Wei C."/>
            <person name="Yang H."/>
            <person name="Wang S."/>
            <person name="Zhao J."/>
            <person name="Liu C."/>
            <person name="Gao L."/>
            <person name="Xia E."/>
            <person name="Lu Y."/>
            <person name="Tai Y."/>
            <person name="She G."/>
            <person name="Sun J."/>
            <person name="Cao H."/>
            <person name="Tong W."/>
            <person name="Gao Q."/>
            <person name="Li Y."/>
            <person name="Deng W."/>
            <person name="Jiang X."/>
            <person name="Wang W."/>
            <person name="Chen Q."/>
            <person name="Zhang S."/>
            <person name="Li H."/>
            <person name="Wu J."/>
            <person name="Wang P."/>
            <person name="Li P."/>
            <person name="Shi C."/>
            <person name="Zheng F."/>
            <person name="Jian J."/>
            <person name="Huang B."/>
            <person name="Shan D."/>
            <person name="Shi M."/>
            <person name="Fang C."/>
            <person name="Yue Y."/>
            <person name="Li F."/>
            <person name="Li D."/>
            <person name="Wei S."/>
            <person name="Han B."/>
            <person name="Jiang C."/>
            <person name="Yin Y."/>
            <person name="Xia T."/>
            <person name="Zhang Z."/>
            <person name="Bennetzen J.L."/>
            <person name="Zhao S."/>
            <person name="Wan X."/>
        </authorList>
    </citation>
    <scope>NUCLEOTIDE SEQUENCE [LARGE SCALE GENOMIC DNA]</scope>
    <source>
        <strain evidence="9">cv. Shuchazao</strain>
        <tissue evidence="8">Leaf</tissue>
    </source>
</reference>
<dbReference type="PROSITE" id="PS50072">
    <property type="entry name" value="CSA_PPIASE_2"/>
    <property type="match status" value="1"/>
</dbReference>
<dbReference type="InterPro" id="IPR002130">
    <property type="entry name" value="Cyclophilin-type_PPIase_dom"/>
</dbReference>
<dbReference type="GO" id="GO:0003755">
    <property type="term" value="F:peptidyl-prolyl cis-trans isomerase activity"/>
    <property type="evidence" value="ECO:0007669"/>
    <property type="project" value="UniProtKB-UniRule"/>
</dbReference>
<evidence type="ECO:0000256" key="2">
    <source>
        <dbReference type="ARBA" id="ARBA00007365"/>
    </source>
</evidence>
<feature type="compositionally biased region" description="Polar residues" evidence="6">
    <location>
        <begin position="202"/>
        <end position="213"/>
    </location>
</feature>
<keyword evidence="3 5" id="KW-0697">Rotamase</keyword>
<dbReference type="GO" id="GO:0006457">
    <property type="term" value="P:protein folding"/>
    <property type="evidence" value="ECO:0007669"/>
    <property type="project" value="TreeGrafter"/>
</dbReference>
<feature type="signal peptide" evidence="5">
    <location>
        <begin position="1"/>
        <end position="27"/>
    </location>
</feature>
<keyword evidence="4 5" id="KW-0413">Isomerase</keyword>
<comment type="catalytic activity">
    <reaction evidence="1 5">
        <text>[protein]-peptidylproline (omega=180) = [protein]-peptidylproline (omega=0)</text>
        <dbReference type="Rhea" id="RHEA:16237"/>
        <dbReference type="Rhea" id="RHEA-COMP:10747"/>
        <dbReference type="Rhea" id="RHEA-COMP:10748"/>
        <dbReference type="ChEBI" id="CHEBI:83833"/>
        <dbReference type="ChEBI" id="CHEBI:83834"/>
        <dbReference type="EC" id="5.2.1.8"/>
    </reaction>
</comment>
<comment type="function">
    <text evidence="5">PPIases accelerate the folding of proteins. It catalyzes the cis-trans isomerization of proline imidic peptide bonds in oligopeptides.</text>
</comment>
<dbReference type="PIRSF" id="PIRSF001467">
    <property type="entry name" value="Peptidylpro_ismrse"/>
    <property type="match status" value="1"/>
</dbReference>
<feature type="region of interest" description="Disordered" evidence="6">
    <location>
        <begin position="202"/>
        <end position="221"/>
    </location>
</feature>
<comment type="similarity">
    <text evidence="2 5">Belongs to the cyclophilin-type PPIase family.</text>
</comment>
<dbReference type="AlphaFoldDB" id="A0A4S4DBH0"/>
<dbReference type="PANTHER" id="PTHR11071">
    <property type="entry name" value="PEPTIDYL-PROLYL CIS-TRANS ISOMERASE"/>
    <property type="match status" value="1"/>
</dbReference>
<accession>A0A4S4DBH0</accession>
<dbReference type="PANTHER" id="PTHR11071:SF562">
    <property type="entry name" value="PEPTIDYL-PROLYL CIS-TRANS ISOMERASE CYP19-4"/>
    <property type="match status" value="1"/>
</dbReference>
<dbReference type="GO" id="GO:0005737">
    <property type="term" value="C:cytoplasm"/>
    <property type="evidence" value="ECO:0007669"/>
    <property type="project" value="TreeGrafter"/>
</dbReference>
<evidence type="ECO:0000256" key="6">
    <source>
        <dbReference type="SAM" id="MobiDB-lite"/>
    </source>
</evidence>
<dbReference type="STRING" id="542762.A0A4S4DBH0"/>
<protein>
    <recommendedName>
        <fullName evidence="5">Peptidyl-prolyl cis-trans isomerase</fullName>
        <shortName evidence="5">PPIase</shortName>
        <ecNumber evidence="5">5.2.1.8</ecNumber>
    </recommendedName>
</protein>